<dbReference type="RefSeq" id="WP_138789743.1">
    <property type="nucleotide sequence ID" value="NZ_JBHTGQ010000017.1"/>
</dbReference>
<dbReference type="EMBL" id="JBHTGQ010000017">
    <property type="protein sequence ID" value="MFC7749723.1"/>
    <property type="molecule type" value="Genomic_DNA"/>
</dbReference>
<dbReference type="CDD" id="cd20736">
    <property type="entry name" value="PoNe_Nuclease"/>
    <property type="match status" value="1"/>
</dbReference>
<dbReference type="Pfam" id="PF02021">
    <property type="entry name" value="UPF0102"/>
    <property type="match status" value="1"/>
</dbReference>
<dbReference type="InterPro" id="IPR011335">
    <property type="entry name" value="Restrct_endonuc-II-like"/>
</dbReference>
<organism evidence="3 4">
    <name type="scientific">Paenibacillus thermoaerophilus</name>
    <dbReference type="NCBI Taxonomy" id="1215385"/>
    <lineage>
        <taxon>Bacteria</taxon>
        <taxon>Bacillati</taxon>
        <taxon>Bacillota</taxon>
        <taxon>Bacilli</taxon>
        <taxon>Bacillales</taxon>
        <taxon>Paenibacillaceae</taxon>
        <taxon>Paenibacillus</taxon>
    </lineage>
</organism>
<dbReference type="InterPro" id="IPR011856">
    <property type="entry name" value="tRNA_endonuc-like_dom_sf"/>
</dbReference>
<evidence type="ECO:0000313" key="3">
    <source>
        <dbReference type="EMBL" id="MFC7749723.1"/>
    </source>
</evidence>
<gene>
    <name evidence="3" type="ORF">ACFQWB_07210</name>
</gene>
<dbReference type="InterPro" id="IPR003509">
    <property type="entry name" value="UPF0102_YraN-like"/>
</dbReference>
<evidence type="ECO:0000313" key="4">
    <source>
        <dbReference type="Proteomes" id="UP001596528"/>
    </source>
</evidence>
<protein>
    <recommendedName>
        <fullName evidence="2">UPF0102 protein ACFQWB_07210</fullName>
    </recommendedName>
</protein>
<dbReference type="HAMAP" id="MF_00048">
    <property type="entry name" value="UPF0102"/>
    <property type="match status" value="1"/>
</dbReference>
<dbReference type="PANTHER" id="PTHR34039:SF1">
    <property type="entry name" value="UPF0102 PROTEIN YRAN"/>
    <property type="match status" value="1"/>
</dbReference>
<dbReference type="NCBIfam" id="NF009154">
    <property type="entry name" value="PRK12497.3-3"/>
    <property type="match status" value="1"/>
</dbReference>
<comment type="similarity">
    <text evidence="1 2">Belongs to the UPF0102 family.</text>
</comment>
<dbReference type="PANTHER" id="PTHR34039">
    <property type="entry name" value="UPF0102 PROTEIN YRAN"/>
    <property type="match status" value="1"/>
</dbReference>
<evidence type="ECO:0000256" key="2">
    <source>
        <dbReference type="HAMAP-Rule" id="MF_00048"/>
    </source>
</evidence>
<comment type="caution">
    <text evidence="3">The sequence shown here is derived from an EMBL/GenBank/DDBJ whole genome shotgun (WGS) entry which is preliminary data.</text>
</comment>
<dbReference type="NCBIfam" id="NF009150">
    <property type="entry name" value="PRK12497.1-3"/>
    <property type="match status" value="1"/>
</dbReference>
<sequence length="120" mass="13803">MTAGRKELGRVGEELAARFLQESGYVILERNWRCRSGEIDLICRKGDRIVFVEVRTRSGTGYGTPEESVDARKQRQVRETALVYLQRKGWLEKPVSFDVVAVRRYGNESEALCRHIPQAF</sequence>
<proteinExistence type="inferred from homology"/>
<dbReference type="Gene3D" id="3.40.1350.10">
    <property type="match status" value="1"/>
</dbReference>
<name>A0ABW2V2H2_9BACL</name>
<keyword evidence="4" id="KW-1185">Reference proteome</keyword>
<dbReference type="SUPFAM" id="SSF52980">
    <property type="entry name" value="Restriction endonuclease-like"/>
    <property type="match status" value="1"/>
</dbReference>
<dbReference type="Proteomes" id="UP001596528">
    <property type="component" value="Unassembled WGS sequence"/>
</dbReference>
<evidence type="ECO:0000256" key="1">
    <source>
        <dbReference type="ARBA" id="ARBA00006738"/>
    </source>
</evidence>
<accession>A0ABW2V2H2</accession>
<dbReference type="NCBIfam" id="TIGR00252">
    <property type="entry name" value="YraN family protein"/>
    <property type="match status" value="1"/>
</dbReference>
<reference evidence="4" key="1">
    <citation type="journal article" date="2019" name="Int. J. Syst. Evol. Microbiol.">
        <title>The Global Catalogue of Microorganisms (GCM) 10K type strain sequencing project: providing services to taxonomists for standard genome sequencing and annotation.</title>
        <authorList>
            <consortium name="The Broad Institute Genomics Platform"/>
            <consortium name="The Broad Institute Genome Sequencing Center for Infectious Disease"/>
            <person name="Wu L."/>
            <person name="Ma J."/>
        </authorList>
    </citation>
    <scope>NUCLEOTIDE SEQUENCE [LARGE SCALE GENOMIC DNA]</scope>
    <source>
        <strain evidence="4">JCM 18657</strain>
    </source>
</reference>